<evidence type="ECO:0000256" key="1">
    <source>
        <dbReference type="SAM" id="Phobius"/>
    </source>
</evidence>
<name>A0A3M8BG12_9BACL</name>
<dbReference type="AlphaFoldDB" id="A0A3M8BG12"/>
<protein>
    <submittedName>
        <fullName evidence="2">Uncharacterized protein</fullName>
    </submittedName>
</protein>
<accession>A0A3M8BG12</accession>
<dbReference type="InterPro" id="IPR008993">
    <property type="entry name" value="TIMP-like_OB-fold"/>
</dbReference>
<evidence type="ECO:0000313" key="2">
    <source>
        <dbReference type="EMBL" id="RNB62183.1"/>
    </source>
</evidence>
<keyword evidence="1" id="KW-0472">Membrane</keyword>
<dbReference type="EMBL" id="RHHN01000001">
    <property type="protein sequence ID" value="RNB62183.1"/>
    <property type="molecule type" value="Genomic_DNA"/>
</dbReference>
<sequence length="182" mass="19715">MCGQRFGPAHRANHTAACSCARPPDPLTALERSDAVFAGKVLQVNKHTNWRNWIPFWTSPGIWGYDVMFEVQTAWKGVDQTQVLIVTDGVGGGCGIAFQPGDDYLVYASYWEGSDLATNICTRTTLLANAAEDMQVLGAGAAPTSPADSVWTRQLGVYGWIAAIAAAGALLMFYVSSQKRRR</sequence>
<dbReference type="SUPFAM" id="SSF50242">
    <property type="entry name" value="TIMP-like"/>
    <property type="match status" value="1"/>
</dbReference>
<dbReference type="OrthoDB" id="8221747at2"/>
<evidence type="ECO:0000313" key="3">
    <source>
        <dbReference type="Proteomes" id="UP000276178"/>
    </source>
</evidence>
<feature type="transmembrane region" description="Helical" evidence="1">
    <location>
        <begin position="155"/>
        <end position="175"/>
    </location>
</feature>
<dbReference type="GeneID" id="82810175"/>
<keyword evidence="1" id="KW-1133">Transmembrane helix</keyword>
<keyword evidence="1" id="KW-0812">Transmembrane</keyword>
<reference evidence="2 3" key="1">
    <citation type="submission" date="2018-10" db="EMBL/GenBank/DDBJ databases">
        <title>Phylogenomics of Brevibacillus.</title>
        <authorList>
            <person name="Dunlap C."/>
        </authorList>
    </citation>
    <scope>NUCLEOTIDE SEQUENCE [LARGE SCALE GENOMIC DNA]</scope>
    <source>
        <strain evidence="2 3">NRRL NRS 1219</strain>
    </source>
</reference>
<organism evidence="2 3">
    <name type="scientific">Brevibacillus agri</name>
    <dbReference type="NCBI Taxonomy" id="51101"/>
    <lineage>
        <taxon>Bacteria</taxon>
        <taxon>Bacillati</taxon>
        <taxon>Bacillota</taxon>
        <taxon>Bacilli</taxon>
        <taxon>Bacillales</taxon>
        <taxon>Paenibacillaceae</taxon>
        <taxon>Brevibacillus</taxon>
    </lineage>
</organism>
<dbReference type="Gene3D" id="2.40.50.120">
    <property type="match status" value="1"/>
</dbReference>
<proteinExistence type="predicted"/>
<dbReference type="Proteomes" id="UP000276178">
    <property type="component" value="Unassembled WGS sequence"/>
</dbReference>
<gene>
    <name evidence="2" type="ORF">EB820_00430</name>
</gene>
<comment type="caution">
    <text evidence="2">The sequence shown here is derived from an EMBL/GenBank/DDBJ whole genome shotgun (WGS) entry which is preliminary data.</text>
</comment>
<dbReference type="RefSeq" id="WP_026558124.1">
    <property type="nucleotide sequence ID" value="NZ_BJOD01000065.1"/>
</dbReference>